<proteinExistence type="predicted"/>
<accession>A0AAD4MML3</accession>
<evidence type="ECO:0000313" key="1">
    <source>
        <dbReference type="EMBL" id="KAI1700101.1"/>
    </source>
</evidence>
<organism evidence="1 2">
    <name type="scientific">Ditylenchus destructor</name>
    <dbReference type="NCBI Taxonomy" id="166010"/>
    <lineage>
        <taxon>Eukaryota</taxon>
        <taxon>Metazoa</taxon>
        <taxon>Ecdysozoa</taxon>
        <taxon>Nematoda</taxon>
        <taxon>Chromadorea</taxon>
        <taxon>Rhabditida</taxon>
        <taxon>Tylenchina</taxon>
        <taxon>Tylenchomorpha</taxon>
        <taxon>Sphaerularioidea</taxon>
        <taxon>Anguinidae</taxon>
        <taxon>Anguininae</taxon>
        <taxon>Ditylenchus</taxon>
    </lineage>
</organism>
<dbReference type="AlphaFoldDB" id="A0AAD4MML3"/>
<gene>
    <name evidence="1" type="ORF">DdX_16912</name>
</gene>
<dbReference type="Proteomes" id="UP001201812">
    <property type="component" value="Unassembled WGS sequence"/>
</dbReference>
<sequence>MRSSPMRPHSGFSASGIGMSSGLDDGHSLISASSVGSSTLIDATSQRSHSTVQGPGSGQQQYRKLAKVTNLAKPYLHKSQPDSTQTFPYNIFSTLIPKAFLDALYSFTHNFIAHPAKVAGLRFSRMRKALSIIKSASLASFKPSRTNISAINCCQIQPTLPSNISSTLIQKTFCYTLHSFIFAHNFIAHPAKVAGPVLKPDCLPAPKAALFELSAALCRGFVCSNSRN</sequence>
<name>A0AAD4MML3_9BILA</name>
<evidence type="ECO:0000313" key="2">
    <source>
        <dbReference type="Proteomes" id="UP001201812"/>
    </source>
</evidence>
<protein>
    <submittedName>
        <fullName evidence="1">Uncharacterized protein</fullName>
    </submittedName>
</protein>
<dbReference type="EMBL" id="JAKKPZ010000156">
    <property type="protein sequence ID" value="KAI1700101.1"/>
    <property type="molecule type" value="Genomic_DNA"/>
</dbReference>
<reference evidence="1" key="1">
    <citation type="submission" date="2022-01" db="EMBL/GenBank/DDBJ databases">
        <title>Genome Sequence Resource for Two Populations of Ditylenchus destructor, the Migratory Endoparasitic Phytonematode.</title>
        <authorList>
            <person name="Zhang H."/>
            <person name="Lin R."/>
            <person name="Xie B."/>
        </authorList>
    </citation>
    <scope>NUCLEOTIDE SEQUENCE</scope>
    <source>
        <strain evidence="1">BazhouSP</strain>
    </source>
</reference>
<keyword evidence="2" id="KW-1185">Reference proteome</keyword>
<comment type="caution">
    <text evidence="1">The sequence shown here is derived from an EMBL/GenBank/DDBJ whole genome shotgun (WGS) entry which is preliminary data.</text>
</comment>